<dbReference type="NCBIfam" id="TIGR00755">
    <property type="entry name" value="ksgA"/>
    <property type="match status" value="1"/>
</dbReference>
<feature type="binding site" evidence="9">
    <location>
        <position position="93"/>
    </location>
    <ligand>
        <name>S-adenosyl-L-methionine</name>
        <dbReference type="ChEBI" id="CHEBI:59789"/>
    </ligand>
</feature>
<dbReference type="PANTHER" id="PTHR11727:SF7">
    <property type="entry name" value="DIMETHYLADENOSINE TRANSFERASE-RELATED"/>
    <property type="match status" value="1"/>
</dbReference>
<dbReference type="PROSITE" id="PS01131">
    <property type="entry name" value="RRNA_A_DIMETH"/>
    <property type="match status" value="1"/>
</dbReference>
<comment type="catalytic activity">
    <reaction evidence="7">
        <text>adenosine(1779)/adenosine(1780) in 18S rRNA + 4 S-adenosyl-L-methionine = N(6)-dimethyladenosine(1779)/N(6)-dimethyladenosine(1780) in 18S rRNA + 4 S-adenosyl-L-homocysteine + 4 H(+)</text>
        <dbReference type="Rhea" id="RHEA:42780"/>
        <dbReference type="Rhea" id="RHEA-COMP:10234"/>
        <dbReference type="Rhea" id="RHEA-COMP:10236"/>
        <dbReference type="ChEBI" id="CHEBI:15378"/>
        <dbReference type="ChEBI" id="CHEBI:57856"/>
        <dbReference type="ChEBI" id="CHEBI:59789"/>
        <dbReference type="ChEBI" id="CHEBI:74411"/>
        <dbReference type="ChEBI" id="CHEBI:74493"/>
        <dbReference type="EC" id="2.1.1.183"/>
    </reaction>
</comment>
<dbReference type="GO" id="GO:0005730">
    <property type="term" value="C:nucleolus"/>
    <property type="evidence" value="ECO:0007669"/>
    <property type="project" value="TreeGrafter"/>
</dbReference>
<evidence type="ECO:0000259" key="12">
    <source>
        <dbReference type="SMART" id="SM00650"/>
    </source>
</evidence>
<evidence type="ECO:0000256" key="11">
    <source>
        <dbReference type="SAM" id="MobiDB-lite"/>
    </source>
</evidence>
<dbReference type="FunFam" id="3.40.50.150:FF:000007">
    <property type="entry name" value="rRNA adenine N(6)-methyltransferase"/>
    <property type="match status" value="1"/>
</dbReference>
<dbReference type="SMART" id="SM00650">
    <property type="entry name" value="rADc"/>
    <property type="match status" value="1"/>
</dbReference>
<dbReference type="InterPro" id="IPR011530">
    <property type="entry name" value="rRNA_adenine_dimethylase"/>
</dbReference>
<reference evidence="13" key="1">
    <citation type="submission" date="2022-07" db="EMBL/GenBank/DDBJ databases">
        <title>Fungi with potential for degradation of polypropylene.</title>
        <authorList>
            <person name="Gostincar C."/>
        </authorList>
    </citation>
    <scope>NUCLEOTIDE SEQUENCE</scope>
    <source>
        <strain evidence="13">EXF-13308</strain>
    </source>
</reference>
<feature type="binding site" evidence="9">
    <location>
        <position position="72"/>
    </location>
    <ligand>
        <name>S-adenosyl-L-methionine</name>
        <dbReference type="ChEBI" id="CHEBI:59789"/>
    </ligand>
</feature>
<dbReference type="Gene3D" id="1.10.8.480">
    <property type="match status" value="1"/>
</dbReference>
<evidence type="ECO:0000256" key="6">
    <source>
        <dbReference type="ARBA" id="ARBA00022884"/>
    </source>
</evidence>
<keyword evidence="3 9" id="KW-0489">Methyltransferase</keyword>
<gene>
    <name evidence="13" type="ORF">NKR23_g7689</name>
</gene>
<dbReference type="EC" id="2.1.1.-" evidence="10"/>
<accession>A0AA38VMF0</accession>
<dbReference type="Pfam" id="PF00398">
    <property type="entry name" value="RrnaAD"/>
    <property type="match status" value="1"/>
</dbReference>
<dbReference type="AlphaFoldDB" id="A0AA38VMF0"/>
<dbReference type="InterPro" id="IPR020596">
    <property type="entry name" value="rRNA_Ade_Mease_Trfase_CS"/>
</dbReference>
<evidence type="ECO:0000313" key="14">
    <source>
        <dbReference type="Proteomes" id="UP001174694"/>
    </source>
</evidence>
<dbReference type="InterPro" id="IPR001737">
    <property type="entry name" value="KsgA/Erm"/>
</dbReference>
<keyword evidence="2 10" id="KW-0698">rRNA processing</keyword>
<evidence type="ECO:0000256" key="7">
    <source>
        <dbReference type="ARBA" id="ARBA00049478"/>
    </source>
</evidence>
<feature type="binding site" evidence="9">
    <location>
        <position position="121"/>
    </location>
    <ligand>
        <name>S-adenosyl-L-methionine</name>
        <dbReference type="ChEBI" id="CHEBI:59789"/>
    </ligand>
</feature>
<feature type="binding site" evidence="9">
    <location>
        <position position="47"/>
    </location>
    <ligand>
        <name>S-adenosyl-L-methionine</name>
        <dbReference type="ChEBI" id="CHEBI:59789"/>
    </ligand>
</feature>
<evidence type="ECO:0000256" key="10">
    <source>
        <dbReference type="RuleBase" id="RU362106"/>
    </source>
</evidence>
<dbReference type="EMBL" id="JANBVO010000025">
    <property type="protein sequence ID" value="KAJ9141673.1"/>
    <property type="molecule type" value="Genomic_DNA"/>
</dbReference>
<dbReference type="PANTHER" id="PTHR11727">
    <property type="entry name" value="DIMETHYLADENOSINE TRANSFERASE"/>
    <property type="match status" value="1"/>
</dbReference>
<dbReference type="Proteomes" id="UP001174694">
    <property type="component" value="Unassembled WGS sequence"/>
</dbReference>
<keyword evidence="14" id="KW-1185">Reference proteome</keyword>
<feature type="region of interest" description="Disordered" evidence="11">
    <location>
        <begin position="1"/>
        <end position="33"/>
    </location>
</feature>
<evidence type="ECO:0000313" key="13">
    <source>
        <dbReference type="EMBL" id="KAJ9141673.1"/>
    </source>
</evidence>
<feature type="binding site" evidence="9">
    <location>
        <position position="137"/>
    </location>
    <ligand>
        <name>S-adenosyl-L-methionine</name>
        <dbReference type="ChEBI" id="CHEBI:59789"/>
    </ligand>
</feature>
<evidence type="ECO:0000256" key="9">
    <source>
        <dbReference type="PROSITE-ProRule" id="PRU01026"/>
    </source>
</evidence>
<keyword evidence="5 9" id="KW-0949">S-adenosyl-L-methionine</keyword>
<dbReference type="GO" id="GO:0052909">
    <property type="term" value="F:18S rRNA (adenine(1779)-N(6)/adenine(1780)-N(6))-dimethyltransferase activity"/>
    <property type="evidence" value="ECO:0007669"/>
    <property type="project" value="UniProtKB-EC"/>
</dbReference>
<feature type="domain" description="Ribosomal RNA adenine methylase transferase N-terminal" evidence="12">
    <location>
        <begin position="52"/>
        <end position="222"/>
    </location>
</feature>
<evidence type="ECO:0000256" key="4">
    <source>
        <dbReference type="ARBA" id="ARBA00022679"/>
    </source>
</evidence>
<keyword evidence="6 9" id="KW-0694">RNA-binding</keyword>
<comment type="function">
    <text evidence="1">Specifically dimethylates two adjacent adenosines in the loop of a conserved hairpin near the 3'-end of 18S rRNA in the 40S particle.</text>
</comment>
<keyword evidence="4 9" id="KW-0808">Transferase</keyword>
<evidence type="ECO:0000256" key="3">
    <source>
        <dbReference type="ARBA" id="ARBA00022603"/>
    </source>
</evidence>
<dbReference type="GO" id="GO:0003723">
    <property type="term" value="F:RNA binding"/>
    <property type="evidence" value="ECO:0007669"/>
    <property type="project" value="UniProtKB-UniRule"/>
</dbReference>
<proteinExistence type="inferred from homology"/>
<name>A0AA38VMF0_9PEZI</name>
<comment type="similarity">
    <text evidence="8 9 10">Belongs to the class I-like SAM-binding methyltransferase superfamily. rRNA adenine N(6)-methyltransferase family.</text>
</comment>
<organism evidence="13 14">
    <name type="scientific">Pleurostoma richardsiae</name>
    <dbReference type="NCBI Taxonomy" id="41990"/>
    <lineage>
        <taxon>Eukaryota</taxon>
        <taxon>Fungi</taxon>
        <taxon>Dikarya</taxon>
        <taxon>Ascomycota</taxon>
        <taxon>Pezizomycotina</taxon>
        <taxon>Sordariomycetes</taxon>
        <taxon>Sordariomycetidae</taxon>
        <taxon>Calosphaeriales</taxon>
        <taxon>Pleurostomataceae</taxon>
        <taxon>Pleurostoma</taxon>
    </lineage>
</organism>
<feature type="binding site" evidence="9">
    <location>
        <position position="45"/>
    </location>
    <ligand>
        <name>S-adenosyl-L-methionine</name>
        <dbReference type="ChEBI" id="CHEBI:59789"/>
    </ligand>
</feature>
<dbReference type="CDD" id="cd02440">
    <property type="entry name" value="AdoMet_MTases"/>
    <property type="match status" value="1"/>
</dbReference>
<dbReference type="InterPro" id="IPR020598">
    <property type="entry name" value="rRNA_Ade_methylase_Trfase_N"/>
</dbReference>
<comment type="caution">
    <text evidence="13">The sequence shown here is derived from an EMBL/GenBank/DDBJ whole genome shotgun (WGS) entry which is preliminary data.</text>
</comment>
<evidence type="ECO:0000256" key="1">
    <source>
        <dbReference type="ARBA" id="ARBA00002977"/>
    </source>
</evidence>
<dbReference type="InterPro" id="IPR029063">
    <property type="entry name" value="SAM-dependent_MTases_sf"/>
</dbReference>
<protein>
    <recommendedName>
        <fullName evidence="10">rRNA adenine N(6)-methyltransferase</fullName>
        <ecNumber evidence="10">2.1.1.-</ecNumber>
    </recommendedName>
</protein>
<dbReference type="Gene3D" id="3.40.50.150">
    <property type="entry name" value="Vaccinia Virus protein VP39"/>
    <property type="match status" value="1"/>
</dbReference>
<dbReference type="PROSITE" id="PS51689">
    <property type="entry name" value="SAM_RNA_A_N6_MT"/>
    <property type="match status" value="1"/>
</dbReference>
<evidence type="ECO:0000256" key="2">
    <source>
        <dbReference type="ARBA" id="ARBA00022552"/>
    </source>
</evidence>
<sequence>MAKIKTPSRGGSGAGSSSPYDRKKPSSKPAAKNNVFKFNTNFGQHILKNPQISDSIVEKADLKPTDVVLEIGPGTGNLTVRILQTARKVIAVELDPRMAAEVSKRVQGTPAAKKLDVLLGDVIKMEELPPFDVCISNTPYKISSPLVFKLLSMPNPPRTSVLMFQREFAQRLTARPGDALYSRLSVNVQMFARVQHIMKVGKNNFRPPPEVESSVVRITPKAGAERPNVSFEEWDGLLRICFNRRNKTLRSSFLGTKEVPALMERNYRVWCAMNNVPVDDALAEDFGEDDDTLNDMDVDGGDADFKIGVVRDDEEWEGIMDVDGDDDMPAFFKEMDTKDRSSGVSKTPSRRKKTKLAELVRRKILKVLEETDVADKRAGKLEENDFLKLLYAFNEENLHFA</sequence>
<evidence type="ECO:0000256" key="8">
    <source>
        <dbReference type="ARBA" id="ARBA00061109"/>
    </source>
</evidence>
<evidence type="ECO:0000256" key="5">
    <source>
        <dbReference type="ARBA" id="ARBA00022691"/>
    </source>
</evidence>
<dbReference type="SUPFAM" id="SSF53335">
    <property type="entry name" value="S-adenosyl-L-methionine-dependent methyltransferases"/>
    <property type="match status" value="1"/>
</dbReference>